<feature type="domain" description="SNF2 N-terminal" evidence="3">
    <location>
        <begin position="517"/>
        <end position="664"/>
    </location>
</feature>
<dbReference type="Gene3D" id="3.40.50.150">
    <property type="entry name" value="Vaccinia Virus protein VP39"/>
    <property type="match status" value="1"/>
</dbReference>
<evidence type="ECO:0000259" key="4">
    <source>
        <dbReference type="Pfam" id="PF00271"/>
    </source>
</evidence>
<evidence type="ECO:0000313" key="5">
    <source>
        <dbReference type="EMBL" id="RCV93658.1"/>
    </source>
</evidence>
<organism evidence="5 6">
    <name type="scientific">Vreelandella rituensis</name>
    <dbReference type="NCBI Taxonomy" id="2282306"/>
    <lineage>
        <taxon>Bacteria</taxon>
        <taxon>Pseudomonadati</taxon>
        <taxon>Pseudomonadota</taxon>
        <taxon>Gammaproteobacteria</taxon>
        <taxon>Oceanospirillales</taxon>
        <taxon>Halomonadaceae</taxon>
        <taxon>Vreelandella</taxon>
    </lineage>
</organism>
<dbReference type="InterPro" id="IPR000330">
    <property type="entry name" value="SNF2_N"/>
</dbReference>
<feature type="domain" description="Helicase C-terminal" evidence="4">
    <location>
        <begin position="847"/>
        <end position="955"/>
    </location>
</feature>
<name>A0A368U8Y4_9GAMM</name>
<evidence type="ECO:0000259" key="3">
    <source>
        <dbReference type="Pfam" id="PF00176"/>
    </source>
</evidence>
<keyword evidence="1" id="KW-0378">Hydrolase</keyword>
<dbReference type="AlphaFoldDB" id="A0A368U8Y4"/>
<dbReference type="GO" id="GO:0005524">
    <property type="term" value="F:ATP binding"/>
    <property type="evidence" value="ECO:0007669"/>
    <property type="project" value="InterPro"/>
</dbReference>
<dbReference type="Gene3D" id="3.40.50.300">
    <property type="entry name" value="P-loop containing nucleotide triphosphate hydrolases"/>
    <property type="match status" value="1"/>
</dbReference>
<dbReference type="InterPro" id="IPR027417">
    <property type="entry name" value="P-loop_NTPase"/>
</dbReference>
<dbReference type="SUPFAM" id="SSF52540">
    <property type="entry name" value="P-loop containing nucleoside triphosphate hydrolases"/>
    <property type="match status" value="2"/>
</dbReference>
<evidence type="ECO:0000313" key="6">
    <source>
        <dbReference type="Proteomes" id="UP000253204"/>
    </source>
</evidence>
<dbReference type="Gene3D" id="3.40.50.10810">
    <property type="entry name" value="Tandem AAA-ATPase domain"/>
    <property type="match status" value="1"/>
</dbReference>
<keyword evidence="2 5" id="KW-0067">ATP-binding</keyword>
<comment type="caution">
    <text evidence="5">The sequence shown here is derived from an EMBL/GenBank/DDBJ whole genome shotgun (WGS) entry which is preliminary data.</text>
</comment>
<proteinExistence type="predicted"/>
<sequence>MSHWTALDRIASRGSQAQKAGSLAGLHAKRQEVLSQYFTPEWVVGFAWQAIAPAFAAGQRYRLLDNSVGAGSWFRFADPARHSLHGLDIDGEVVARVTDVLDASGFTVDIQAVGMETAKLGRYSAALINPPFSITLSSPHLTPRKGITHYGRHGPDSSALSHEYALAQALDHADIVCAVLPRTTTQRLEAGAFGDSLHRLRAVYALPVTTFQAENVASVSTDLLIFGGSAHQGEVIHAPITEASRAHPLEGLCCASEADLGDQLQPIGEVGVNDAEAVVTLPATGDRRVTLTRAGRQIALRFRDGATQVRVYNALYQSRLHSTHLHRYPATTRYAGQMKLSLDVLALQPDPEAALEQVAQIVQEAGGQPVITDQLRYGLRALVREHHKMSVPYGRVVYRKGTPSFTATARKMAMLNRRQRGAVVAMGEVVKGERTSAGFAISTSRGTFDCDHDHFFTVFDMQGEAANADYWEAVHPPIRETFPQAIAQLERKALALGLDKWLSWDFQLEDLCELAFRPRGGVCGWQMALGKTRLALALAILQQGHSLIVVKSRLVDEFCRELQTLGVDERQYQLISGASDTHDLRKINIISYDRLKRPLDTRFPRLTLARRLKGRIATVICDEGGVLSNPDSQQSRALWQLGGKRCYAFDGTPMANYPREMLPLASWAIGEARSYQPYSISGGHIQASLMQSASQQRTGRQAFMDDFVCIDWATNEFLDTGKGAKREIPRIRAGGMAAFRRWIGPLIKRRVQQEPAVTKHVRFPVPTLHPPITVDWDFDHLVLYVQAVEEFADWYRRYAEDRAENQKALNLTVILARLEACFKATNAPHTVSGFAKPYLPLTSKQRRCLDLIEDEIALGRRPIVFARNPSTLRRLAAALDERGITHMVFTGEQTITERTRRLNADIREGNKQVMLASIGVTQDGLNLPELNTFIFYNRSFKSREEFQAIYRLIRSTQTRDVYGYFLHMAGSIDEYMGQMIEWKALASEAGLDYGESDKADSDFVHFDTFFHRFIASLPELRARIDAYAGQRLSA</sequence>
<gene>
    <name evidence="5" type="ORF">DU506_00445</name>
</gene>
<dbReference type="PANTHER" id="PTHR45629:SF7">
    <property type="entry name" value="DNA EXCISION REPAIR PROTEIN ERCC-6-RELATED"/>
    <property type="match status" value="1"/>
</dbReference>
<dbReference type="SUPFAM" id="SSF53335">
    <property type="entry name" value="S-adenosyl-L-methionine-dependent methyltransferases"/>
    <property type="match status" value="1"/>
</dbReference>
<dbReference type="GO" id="GO:0004386">
    <property type="term" value="F:helicase activity"/>
    <property type="evidence" value="ECO:0007669"/>
    <property type="project" value="UniProtKB-KW"/>
</dbReference>
<dbReference type="Proteomes" id="UP000253204">
    <property type="component" value="Unassembled WGS sequence"/>
</dbReference>
<dbReference type="InterPro" id="IPR050496">
    <property type="entry name" value="SNF2_RAD54_helicase_repair"/>
</dbReference>
<dbReference type="OrthoDB" id="9772064at2"/>
<reference evidence="5 6" key="1">
    <citation type="submission" date="2018-07" db="EMBL/GenBank/DDBJ databases">
        <title>Halomonas rutogse sp. nov., isolated from Lake TangqianCo on Tibetan Plateau.</title>
        <authorList>
            <person name="Lu H."/>
            <person name="Xing P."/>
            <person name="Wu Q."/>
        </authorList>
    </citation>
    <scope>NUCLEOTIDE SEQUENCE [LARGE SCALE GENOMIC DNA]</scope>
    <source>
        <strain evidence="5 6">TQ8S</strain>
    </source>
</reference>
<dbReference type="Pfam" id="PF00271">
    <property type="entry name" value="Helicase_C"/>
    <property type="match status" value="1"/>
</dbReference>
<evidence type="ECO:0000256" key="2">
    <source>
        <dbReference type="ARBA" id="ARBA00022806"/>
    </source>
</evidence>
<dbReference type="GO" id="GO:0016787">
    <property type="term" value="F:hydrolase activity"/>
    <property type="evidence" value="ECO:0007669"/>
    <property type="project" value="UniProtKB-KW"/>
</dbReference>
<dbReference type="InterPro" id="IPR038718">
    <property type="entry name" value="SNF2-like_sf"/>
</dbReference>
<evidence type="ECO:0000256" key="1">
    <source>
        <dbReference type="ARBA" id="ARBA00022801"/>
    </source>
</evidence>
<dbReference type="InterPro" id="IPR049730">
    <property type="entry name" value="SNF2/RAD54-like_C"/>
</dbReference>
<dbReference type="InterPro" id="IPR001650">
    <property type="entry name" value="Helicase_C-like"/>
</dbReference>
<dbReference type="PANTHER" id="PTHR45629">
    <property type="entry name" value="SNF2/RAD54 FAMILY MEMBER"/>
    <property type="match status" value="1"/>
</dbReference>
<dbReference type="InterPro" id="IPR029063">
    <property type="entry name" value="SAM-dependent_MTases_sf"/>
</dbReference>
<protein>
    <submittedName>
        <fullName evidence="5">ATP-dependent helicase</fullName>
    </submittedName>
</protein>
<keyword evidence="6" id="KW-1185">Reference proteome</keyword>
<accession>A0A368U8Y4</accession>
<dbReference type="Pfam" id="PF00176">
    <property type="entry name" value="SNF2-rel_dom"/>
    <property type="match status" value="1"/>
</dbReference>
<dbReference type="RefSeq" id="WP_114484986.1">
    <property type="nucleotide sequence ID" value="NZ_CBCSHM010000005.1"/>
</dbReference>
<dbReference type="EMBL" id="QPIJ01000001">
    <property type="protein sequence ID" value="RCV93658.1"/>
    <property type="molecule type" value="Genomic_DNA"/>
</dbReference>
<dbReference type="CDD" id="cd18793">
    <property type="entry name" value="SF2_C_SNF"/>
    <property type="match status" value="1"/>
</dbReference>
<keyword evidence="2 5" id="KW-0547">Nucleotide-binding</keyword>
<keyword evidence="2 5" id="KW-0347">Helicase</keyword>